<dbReference type="Proteomes" id="UP000019374">
    <property type="component" value="Unassembled WGS sequence"/>
</dbReference>
<feature type="compositionally biased region" description="Polar residues" evidence="1">
    <location>
        <begin position="561"/>
        <end position="572"/>
    </location>
</feature>
<dbReference type="HOGENOM" id="CLU_370485_0_0_1"/>
<feature type="region of interest" description="Disordered" evidence="1">
    <location>
        <begin position="42"/>
        <end position="117"/>
    </location>
</feature>
<name>T5AFW7_OPHSC</name>
<gene>
    <name evidence="2" type="ORF">OCS_03574</name>
</gene>
<protein>
    <submittedName>
        <fullName evidence="2">Uncharacterized protein</fullName>
    </submittedName>
</protein>
<dbReference type="AlphaFoldDB" id="T5AFW7"/>
<feature type="region of interest" description="Disordered" evidence="1">
    <location>
        <begin position="1"/>
        <end position="21"/>
    </location>
</feature>
<feature type="region of interest" description="Disordered" evidence="1">
    <location>
        <begin position="680"/>
        <end position="710"/>
    </location>
</feature>
<feature type="compositionally biased region" description="Basic and acidic residues" evidence="1">
    <location>
        <begin position="549"/>
        <end position="559"/>
    </location>
</feature>
<reference evidence="2 3" key="1">
    <citation type="journal article" date="2013" name="Chin. Sci. Bull.">
        <title>Genome survey uncovers the secrets of sex and lifestyle in caterpillar fungus.</title>
        <authorList>
            <person name="Hu X."/>
            <person name="Zhang Y."/>
            <person name="Xiao G."/>
            <person name="Zheng P."/>
            <person name="Xia Y."/>
            <person name="Zhang X."/>
            <person name="St Leger R.J."/>
            <person name="Liu X."/>
            <person name="Wang C."/>
        </authorList>
    </citation>
    <scope>NUCLEOTIDE SEQUENCE [LARGE SCALE GENOMIC DNA]</scope>
    <source>
        <strain evidence="3">Co18 / CGMCC 3.14243</strain>
        <tissue evidence="2">Fruit-body</tissue>
    </source>
</reference>
<feature type="region of interest" description="Disordered" evidence="1">
    <location>
        <begin position="234"/>
        <end position="263"/>
    </location>
</feature>
<organism evidence="2 3">
    <name type="scientific">Ophiocordyceps sinensis (strain Co18 / CGMCC 3.14243)</name>
    <name type="common">Yarsagumba caterpillar fungus</name>
    <name type="synonym">Hirsutella sinensis</name>
    <dbReference type="NCBI Taxonomy" id="911162"/>
    <lineage>
        <taxon>Eukaryota</taxon>
        <taxon>Fungi</taxon>
        <taxon>Dikarya</taxon>
        <taxon>Ascomycota</taxon>
        <taxon>Pezizomycotina</taxon>
        <taxon>Sordariomycetes</taxon>
        <taxon>Hypocreomycetidae</taxon>
        <taxon>Hypocreales</taxon>
        <taxon>Ophiocordycipitaceae</taxon>
        <taxon>Ophiocordyceps</taxon>
    </lineage>
</organism>
<proteinExistence type="predicted"/>
<evidence type="ECO:0000313" key="2">
    <source>
        <dbReference type="EMBL" id="EQL00713.1"/>
    </source>
</evidence>
<feature type="region of interest" description="Disordered" evidence="1">
    <location>
        <begin position="642"/>
        <end position="661"/>
    </location>
</feature>
<feature type="region of interest" description="Disordered" evidence="1">
    <location>
        <begin position="441"/>
        <end position="610"/>
    </location>
</feature>
<evidence type="ECO:0000256" key="1">
    <source>
        <dbReference type="SAM" id="MobiDB-lite"/>
    </source>
</evidence>
<feature type="compositionally biased region" description="Polar residues" evidence="1">
    <location>
        <begin position="82"/>
        <end position="100"/>
    </location>
</feature>
<dbReference type="OrthoDB" id="273010at2759"/>
<feature type="region of interest" description="Disordered" evidence="1">
    <location>
        <begin position="277"/>
        <end position="299"/>
    </location>
</feature>
<accession>T5AFW7</accession>
<feature type="compositionally biased region" description="Pro residues" evidence="1">
    <location>
        <begin position="454"/>
        <end position="471"/>
    </location>
</feature>
<dbReference type="EMBL" id="KE652711">
    <property type="protein sequence ID" value="EQL00713.1"/>
    <property type="molecule type" value="Genomic_DNA"/>
</dbReference>
<dbReference type="eggNOG" id="ENOG502RQYV">
    <property type="taxonomic scope" value="Eukaryota"/>
</dbReference>
<sequence length="751" mass="81163">MATLASIPEANTAPPSRLHVRPLLQRTASFERLRPRSRVLVLSRRPTRVRNPSRHLQGPSGPGPRQAGPRQAGTQRPPPAWGQSSAAAISTEAFSSSTRAKNAKLMRGAPPPPHVDEAPSIDNVLETSVSSVDLDSFPLPPSSNIHLHHPRNVNRPGPATAISNKTPPLLPASVRPNFMSTTNDGAMSSARRCLGDTIADMARASKHTSIDSTLVEAISRTIVQQIRLLSAIKHGDRRASNSSQSNSPPAPAHDAHSRTSSQREALDCFTQGLRRYADDTGARGKTVRSSPDPIKSGESLRTLSALMPFRPEFRAAGLAVTSKDQALRDPPHAPRPGASRFGRRCQPSDTPGHKYLHPSQIDGHHEGPPSTSINTQISFAPARDMDEWRYALIEEAPVRKQKRAPKAKKPKTHCLPCFPGEDDEHMTNADWAHFRPAPADTAKLQGDAAGPNSKMPPPTRSPPTRSPPPRPAETRPLRLNSNLLSPRHMSDERGIRTRHREIEADAVLEPVQKSRTSAKQGHSQTLLKARAASKARNGLPPSKGGKTSSRQDRGADRLPARSQSAKIQLTQGTRKRREREVPSARPLPGGETWRAASKTTSGAALEADDGRVTSALPCTWGRQDGPIPNLEEEWEKTARLAANTKAPPASQAPDPGRSDMSLATIPITLGYAVGAAGASPLGQSLRPTYPGERRRSAGASPRTRQTRKTATLPTAMCCGGCTWRRLLLATRRWMPLSGVGRDCGYVGSWPT</sequence>
<feature type="compositionally biased region" description="Polar residues" evidence="1">
    <location>
        <begin position="513"/>
        <end position="526"/>
    </location>
</feature>
<feature type="compositionally biased region" description="Basic and acidic residues" evidence="1">
    <location>
        <begin position="488"/>
        <end position="503"/>
    </location>
</feature>
<evidence type="ECO:0000313" key="3">
    <source>
        <dbReference type="Proteomes" id="UP000019374"/>
    </source>
</evidence>
<feature type="region of interest" description="Disordered" evidence="1">
    <location>
        <begin position="321"/>
        <end position="373"/>
    </location>
</feature>